<protein>
    <recommendedName>
        <fullName evidence="4">DUF4198 domain-containing protein</fullName>
    </recommendedName>
</protein>
<dbReference type="OrthoDB" id="8911471at2"/>
<gene>
    <name evidence="2" type="ORF">GGD90_002071</name>
</gene>
<proteinExistence type="predicted"/>
<dbReference type="AlphaFoldDB" id="A0A840G731"/>
<name>A0A840G731_RHOTE</name>
<organism evidence="2 3">
    <name type="scientific">Rhodocyclus tenuis</name>
    <name type="common">Rhodospirillum tenue</name>
    <dbReference type="NCBI Taxonomy" id="1066"/>
    <lineage>
        <taxon>Bacteria</taxon>
        <taxon>Pseudomonadati</taxon>
        <taxon>Pseudomonadota</taxon>
        <taxon>Betaproteobacteria</taxon>
        <taxon>Rhodocyclales</taxon>
        <taxon>Rhodocyclaceae</taxon>
        <taxon>Rhodocyclus</taxon>
    </lineage>
</organism>
<comment type="caution">
    <text evidence="2">The sequence shown here is derived from an EMBL/GenBank/DDBJ whole genome shotgun (WGS) entry which is preliminary data.</text>
</comment>
<keyword evidence="3" id="KW-1185">Reference proteome</keyword>
<sequence>MNRFSAARLGRLSLPVLALLLASTVQAQYFWIDDDADGRRIQSDELNKPGEALAVQGARAFAADGKTIALEAASGGYKAAQSGADLRFTARHADEKSLSIYHARFGRQETKAVSDLELVPTTPGGNTYRLFWKGSAVGASQVNVSTSEGWSRVLRPATDGSVSFTPSFPALYVLEVSARVNGAVTVDGRKYEDVRHVATLSFRVDR</sequence>
<keyword evidence="1" id="KW-0732">Signal</keyword>
<dbReference type="Proteomes" id="UP000587070">
    <property type="component" value="Unassembled WGS sequence"/>
</dbReference>
<feature type="signal peptide" evidence="1">
    <location>
        <begin position="1"/>
        <end position="27"/>
    </location>
</feature>
<accession>A0A840G731</accession>
<reference evidence="2 3" key="1">
    <citation type="submission" date="2020-08" db="EMBL/GenBank/DDBJ databases">
        <title>Genome sequencing of Purple Non-Sulfur Bacteria from various extreme environments.</title>
        <authorList>
            <person name="Mayer M."/>
        </authorList>
    </citation>
    <scope>NUCLEOTIDE SEQUENCE [LARGE SCALE GENOMIC DNA]</scope>
    <source>
        <strain evidence="2 3">2761</strain>
    </source>
</reference>
<evidence type="ECO:0000313" key="3">
    <source>
        <dbReference type="Proteomes" id="UP000587070"/>
    </source>
</evidence>
<feature type="chain" id="PRO_5032860358" description="DUF4198 domain-containing protein" evidence="1">
    <location>
        <begin position="28"/>
        <end position="206"/>
    </location>
</feature>
<dbReference type="RefSeq" id="WP_153116658.1">
    <property type="nucleotide sequence ID" value="NZ_JACIGE010000007.1"/>
</dbReference>
<evidence type="ECO:0008006" key="4">
    <source>
        <dbReference type="Google" id="ProtNLM"/>
    </source>
</evidence>
<dbReference type="EMBL" id="JACIGE010000007">
    <property type="protein sequence ID" value="MBB4247686.1"/>
    <property type="molecule type" value="Genomic_DNA"/>
</dbReference>
<evidence type="ECO:0000256" key="1">
    <source>
        <dbReference type="SAM" id="SignalP"/>
    </source>
</evidence>
<evidence type="ECO:0000313" key="2">
    <source>
        <dbReference type="EMBL" id="MBB4247686.1"/>
    </source>
</evidence>